<dbReference type="InterPro" id="IPR003838">
    <property type="entry name" value="ABC3_permease_C"/>
</dbReference>
<evidence type="ECO:0000313" key="11">
    <source>
        <dbReference type="Proteomes" id="UP000076268"/>
    </source>
</evidence>
<feature type="domain" description="ABC3 transporter permease C-terminal" evidence="8">
    <location>
        <begin position="271"/>
        <end position="386"/>
    </location>
</feature>
<feature type="transmembrane region" description="Helical" evidence="7">
    <location>
        <begin position="265"/>
        <end position="292"/>
    </location>
</feature>
<dbReference type="Pfam" id="PF02687">
    <property type="entry name" value="FtsX"/>
    <property type="match status" value="2"/>
</dbReference>
<feature type="transmembrane region" description="Helical" evidence="7">
    <location>
        <begin position="727"/>
        <end position="751"/>
    </location>
</feature>
<dbReference type="InterPro" id="IPR050250">
    <property type="entry name" value="Macrolide_Exporter_MacB"/>
</dbReference>
<evidence type="ECO:0000259" key="9">
    <source>
        <dbReference type="Pfam" id="PF12704"/>
    </source>
</evidence>
<organism evidence="10 11">
    <name type="scientific">Anaerosporomusa subterranea</name>
    <dbReference type="NCBI Taxonomy" id="1794912"/>
    <lineage>
        <taxon>Bacteria</taxon>
        <taxon>Bacillati</taxon>
        <taxon>Bacillota</taxon>
        <taxon>Negativicutes</taxon>
        <taxon>Acetonemataceae</taxon>
        <taxon>Anaerosporomusa</taxon>
    </lineage>
</organism>
<dbReference type="PANTHER" id="PTHR30572:SF4">
    <property type="entry name" value="ABC TRANSPORTER PERMEASE YTRF"/>
    <property type="match status" value="1"/>
</dbReference>
<evidence type="ECO:0000259" key="8">
    <source>
        <dbReference type="Pfam" id="PF02687"/>
    </source>
</evidence>
<keyword evidence="5 7" id="KW-0472">Membrane</keyword>
<feature type="transmembrane region" description="Helical" evidence="7">
    <location>
        <begin position="441"/>
        <end position="461"/>
    </location>
</feature>
<dbReference type="InterPro" id="IPR025857">
    <property type="entry name" value="MacB_PCD"/>
</dbReference>
<keyword evidence="11" id="KW-1185">Reference proteome</keyword>
<name>A0A154BTV1_ANASB</name>
<feature type="domain" description="MacB-like periplasmic core" evidence="9">
    <location>
        <begin position="442"/>
        <end position="639"/>
    </location>
</feature>
<comment type="subcellular location">
    <subcellularLocation>
        <location evidence="1">Cell membrane</location>
        <topology evidence="1">Multi-pass membrane protein</topology>
    </subcellularLocation>
</comment>
<protein>
    <recommendedName>
        <fullName evidence="12">ABC transporter permease</fullName>
    </recommendedName>
</protein>
<feature type="transmembrane region" description="Helical" evidence="7">
    <location>
        <begin position="313"/>
        <end position="343"/>
    </location>
</feature>
<evidence type="ECO:0000256" key="6">
    <source>
        <dbReference type="ARBA" id="ARBA00038076"/>
    </source>
</evidence>
<dbReference type="EMBL" id="LSGP01000013">
    <property type="protein sequence ID" value="KYZ77396.1"/>
    <property type="molecule type" value="Genomic_DNA"/>
</dbReference>
<dbReference type="Pfam" id="PF12704">
    <property type="entry name" value="MacB_PCD"/>
    <property type="match status" value="1"/>
</dbReference>
<dbReference type="OrthoDB" id="9780560at2"/>
<proteinExistence type="inferred from homology"/>
<comment type="caution">
    <text evidence="10">The sequence shown here is derived from an EMBL/GenBank/DDBJ whole genome shotgun (WGS) entry which is preliminary data.</text>
</comment>
<evidence type="ECO:0000256" key="1">
    <source>
        <dbReference type="ARBA" id="ARBA00004651"/>
    </source>
</evidence>
<feature type="domain" description="ABC3 transporter permease C-terminal" evidence="8">
    <location>
        <begin position="683"/>
        <end position="802"/>
    </location>
</feature>
<evidence type="ECO:0000313" key="10">
    <source>
        <dbReference type="EMBL" id="KYZ77396.1"/>
    </source>
</evidence>
<dbReference type="AlphaFoldDB" id="A0A154BTV1"/>
<evidence type="ECO:0000256" key="4">
    <source>
        <dbReference type="ARBA" id="ARBA00022989"/>
    </source>
</evidence>
<dbReference type="GO" id="GO:0022857">
    <property type="term" value="F:transmembrane transporter activity"/>
    <property type="evidence" value="ECO:0007669"/>
    <property type="project" value="TreeGrafter"/>
</dbReference>
<keyword evidence="4 7" id="KW-1133">Transmembrane helix</keyword>
<dbReference type="GO" id="GO:0005886">
    <property type="term" value="C:plasma membrane"/>
    <property type="evidence" value="ECO:0007669"/>
    <property type="project" value="UniProtKB-SubCell"/>
</dbReference>
<evidence type="ECO:0008006" key="12">
    <source>
        <dbReference type="Google" id="ProtNLM"/>
    </source>
</evidence>
<dbReference type="STRING" id="1794912.AXX12_04575"/>
<sequence length="810" mass="88674">MDSRAWLSPRWRKVWADLWGNKLRTVLVVLSISVGVFAVGMVYSSSLMFERDLANSWASASPASASIYADPFDEELVQSVRSLRGVQEAEGRRNVDLRVRAAGGEWRQMLLTAIPDYNRQKVNVLRAQSGAWPPGDGDVLLERSSLADLGVSQGGEIVVETPKGRKRSLKVTGVVYDPSQIPSLFSGRSYGYISMNTLEKLDEPRRLDQVSFVVKPAVLKGKDTAPIETVGRQAWNKLEQGNTTVFWLQVYKPGEHPMQPAINAMILLLAVLGVLSLLLGTFLLVNTVSSILAQQMRQIGIMKAIGAQRDQILQMYLVLVGAYGVLSLIVAAPLGALAASAVTSFVAGVFNFNSGGLELPPRVLLLEASVALLVPLVAAIWPVWRGTGVTVREAVSDYGISDLQAKGWVDRWLDRILTKLKKLSRPVLLSLRNTFRRKGRLALTLLTLTTAGTVFMAVFSVRASLYSTLDQALDYFRYDVSIGFVENYRASRIEQEVMRVPGVKAAEAWGFTSGRVLRDERKESEEEASKNVFILAPPADTKMIKPSLVDGRWLVKEDESALVVNTEVVKDNPQLKVGSPAVVKVGTRKLRFTVVGIAQSTLTGPLVYAPYDWLTGAVQEAGRARSVQVIANSADPKEQTALGRSLEEHMKKNSLRVSNVDVTWELKQRSRFQFDILITFLLIMAVLLAVVGALGLMGAMGINVLERTREIGIMRAIGASSLDIAKVFVVEALCIGIVSWLAGVILALPVAALLSYQVGVLFLQSPLAFTFSFWGVGIWLALSTFLSVLASLMPARNAARLSVRDVLSYE</sequence>
<evidence type="ECO:0000256" key="7">
    <source>
        <dbReference type="SAM" id="Phobius"/>
    </source>
</evidence>
<evidence type="ECO:0000256" key="5">
    <source>
        <dbReference type="ARBA" id="ARBA00023136"/>
    </source>
</evidence>
<gene>
    <name evidence="10" type="ORF">AXX12_04575</name>
</gene>
<feature type="transmembrane region" description="Helical" evidence="7">
    <location>
        <begin position="676"/>
        <end position="706"/>
    </location>
</feature>
<evidence type="ECO:0000256" key="2">
    <source>
        <dbReference type="ARBA" id="ARBA00022475"/>
    </source>
</evidence>
<feature type="transmembrane region" description="Helical" evidence="7">
    <location>
        <begin position="771"/>
        <end position="792"/>
    </location>
</feature>
<comment type="similarity">
    <text evidence="6">Belongs to the ABC-4 integral membrane protein family.</text>
</comment>
<dbReference type="RefSeq" id="WP_066239655.1">
    <property type="nucleotide sequence ID" value="NZ_LSGP01000013.1"/>
</dbReference>
<accession>A0A154BTV1</accession>
<keyword evidence="3 7" id="KW-0812">Transmembrane</keyword>
<feature type="transmembrane region" description="Helical" evidence="7">
    <location>
        <begin position="363"/>
        <end position="384"/>
    </location>
</feature>
<dbReference type="Proteomes" id="UP000076268">
    <property type="component" value="Unassembled WGS sequence"/>
</dbReference>
<reference evidence="10 11" key="1">
    <citation type="submission" date="2016-02" db="EMBL/GenBank/DDBJ databases">
        <title>Anaerosporomusa subterraneum gen. nov., sp. nov., a spore-forming obligate anaerobe isolated from saprolite.</title>
        <authorList>
            <person name="Choi J.K."/>
            <person name="Shah M."/>
            <person name="Yee N."/>
        </authorList>
    </citation>
    <scope>NUCLEOTIDE SEQUENCE [LARGE SCALE GENOMIC DNA]</scope>
    <source>
        <strain evidence="10 11">RU4</strain>
    </source>
</reference>
<feature type="transmembrane region" description="Helical" evidence="7">
    <location>
        <begin position="21"/>
        <end position="43"/>
    </location>
</feature>
<evidence type="ECO:0000256" key="3">
    <source>
        <dbReference type="ARBA" id="ARBA00022692"/>
    </source>
</evidence>
<dbReference type="PANTHER" id="PTHR30572">
    <property type="entry name" value="MEMBRANE COMPONENT OF TRANSPORTER-RELATED"/>
    <property type="match status" value="1"/>
</dbReference>
<keyword evidence="2" id="KW-1003">Cell membrane</keyword>